<accession>A0A9X1UZ32</accession>
<dbReference type="AlphaFoldDB" id="A0A9X1UZ32"/>
<feature type="transmembrane region" description="Helical" evidence="3">
    <location>
        <begin position="20"/>
        <end position="40"/>
    </location>
</feature>
<gene>
    <name evidence="4" type="ORF">LU635_14965</name>
</gene>
<keyword evidence="1" id="KW-0802">TPR repeat</keyword>
<keyword evidence="3" id="KW-0812">Transmembrane</keyword>
<keyword evidence="3" id="KW-0472">Membrane</keyword>
<proteinExistence type="predicted"/>
<dbReference type="InterPro" id="IPR019734">
    <property type="entry name" value="TPR_rpt"/>
</dbReference>
<feature type="transmembrane region" description="Helical" evidence="3">
    <location>
        <begin position="46"/>
        <end position="68"/>
    </location>
</feature>
<dbReference type="EMBL" id="JAJSON010000026">
    <property type="protein sequence ID" value="MCG9972950.1"/>
    <property type="molecule type" value="Genomic_DNA"/>
</dbReference>
<dbReference type="Proteomes" id="UP001139344">
    <property type="component" value="Unassembled WGS sequence"/>
</dbReference>
<evidence type="ECO:0000256" key="2">
    <source>
        <dbReference type="SAM" id="MobiDB-lite"/>
    </source>
</evidence>
<keyword evidence="5" id="KW-1185">Reference proteome</keyword>
<reference evidence="4" key="1">
    <citation type="submission" date="2021-12" db="EMBL/GenBank/DDBJ databases">
        <title>Description of Gramella crocea sp. nov., a new bacterium isolated from activated sludge.</title>
        <authorList>
            <person name="Zhang X."/>
        </authorList>
    </citation>
    <scope>NUCLEOTIDE SEQUENCE</scope>
    <source>
        <strain evidence="4">YB25</strain>
    </source>
</reference>
<dbReference type="RefSeq" id="WP_240100314.1">
    <property type="nucleotide sequence ID" value="NZ_JAJSON010000026.1"/>
</dbReference>
<protein>
    <recommendedName>
        <fullName evidence="6">Tetratricopeptide repeat protein</fullName>
    </recommendedName>
</protein>
<feature type="transmembrane region" description="Helical" evidence="3">
    <location>
        <begin position="98"/>
        <end position="118"/>
    </location>
</feature>
<evidence type="ECO:0000313" key="4">
    <source>
        <dbReference type="EMBL" id="MCG9972950.1"/>
    </source>
</evidence>
<feature type="repeat" description="TPR" evidence="1">
    <location>
        <begin position="430"/>
        <end position="463"/>
    </location>
</feature>
<feature type="region of interest" description="Disordered" evidence="2">
    <location>
        <begin position="123"/>
        <end position="144"/>
    </location>
</feature>
<feature type="compositionally biased region" description="Basic and acidic residues" evidence="2">
    <location>
        <begin position="126"/>
        <end position="144"/>
    </location>
</feature>
<evidence type="ECO:0008006" key="6">
    <source>
        <dbReference type="Google" id="ProtNLM"/>
    </source>
</evidence>
<feature type="repeat" description="TPR" evidence="1">
    <location>
        <begin position="364"/>
        <end position="397"/>
    </location>
</feature>
<organism evidence="4 5">
    <name type="scientific">Christiangramia crocea</name>
    <dbReference type="NCBI Taxonomy" id="2904124"/>
    <lineage>
        <taxon>Bacteria</taxon>
        <taxon>Pseudomonadati</taxon>
        <taxon>Bacteroidota</taxon>
        <taxon>Flavobacteriia</taxon>
        <taxon>Flavobacteriales</taxon>
        <taxon>Flavobacteriaceae</taxon>
        <taxon>Christiangramia</taxon>
    </lineage>
</organism>
<evidence type="ECO:0000256" key="1">
    <source>
        <dbReference type="PROSITE-ProRule" id="PRU00339"/>
    </source>
</evidence>
<dbReference type="Gene3D" id="1.25.40.10">
    <property type="entry name" value="Tetratricopeptide repeat domain"/>
    <property type="match status" value="2"/>
</dbReference>
<dbReference type="SMART" id="SM00028">
    <property type="entry name" value="TPR"/>
    <property type="match status" value="2"/>
</dbReference>
<dbReference type="PROSITE" id="PS50005">
    <property type="entry name" value="TPR"/>
    <property type="match status" value="2"/>
</dbReference>
<evidence type="ECO:0000256" key="3">
    <source>
        <dbReference type="SAM" id="Phobius"/>
    </source>
</evidence>
<comment type="caution">
    <text evidence="4">The sequence shown here is derived from an EMBL/GenBank/DDBJ whole genome shotgun (WGS) entry which is preliminary data.</text>
</comment>
<evidence type="ECO:0000313" key="5">
    <source>
        <dbReference type="Proteomes" id="UP001139344"/>
    </source>
</evidence>
<dbReference type="Gene3D" id="3.40.50.10070">
    <property type="entry name" value="TolB, N-terminal domain"/>
    <property type="match status" value="1"/>
</dbReference>
<keyword evidence="3" id="KW-1133">Transmembrane helix</keyword>
<name>A0A9X1UZ32_9FLAO</name>
<dbReference type="InterPro" id="IPR011990">
    <property type="entry name" value="TPR-like_helical_dom_sf"/>
</dbReference>
<sequence>MNFKNYFEELKRRNVFKAALAYLVVSWVIVQVASIVFPAFKATPGALRTLILVLVIGFPVWLIFAWVYEVTPDGLKKTKAVARNESITGETSKKFNQIILGALIVAIVLLAVNVYGTYTRNGPEVSDTKPDKSENYPATDAEKEQEKSVAVLAFADMSPEKDQEYFSDGISEEILNYLAKNPELSVISRTSSFSFKGKDTDIREIGKKLNANYVLEGSVRKADSTLRITAQLIHVDDGAHLWSETYDRKMDDIFRIQDEIAEAVTKNLEASLLGKEIAEVDTEAYNKYLQAKYLQNQYTKESLESADKLINEALTIDDSYAPAWLLLARIKEYRGNLNFINREEASLQVREAINKAIFLDPSYAEAHAFAGRIAVRKAEFGKAERHFKKALELAPQNPDVLILVSELPTLTIEDRIKIIKKCMELDPLEYLNYYRLGFLYFYNKEFKKALEAQETFLVYYPNSLGDHALKAEILAHLGKQRKAFETLEKEESGVMKVYGTSIVSVVLYSGTQASEAIETFKKEYGAEYPYLLAQMYAWRNKKDEAFEWLNKAYADKSPNLLQFSYDIYMENLKEDPRWKEFIEKTGIPGESSLKINLD</sequence>
<dbReference type="SUPFAM" id="SSF48452">
    <property type="entry name" value="TPR-like"/>
    <property type="match status" value="2"/>
</dbReference>